<evidence type="ECO:0000256" key="3">
    <source>
        <dbReference type="ARBA" id="ARBA00022806"/>
    </source>
</evidence>
<dbReference type="InParanoid" id="A0A1E7EVL7"/>
<dbReference type="SMART" id="SM00487">
    <property type="entry name" value="DEXDc"/>
    <property type="match status" value="1"/>
</dbReference>
<keyword evidence="4" id="KW-0067">ATP-binding</keyword>
<dbReference type="Gene3D" id="3.40.50.300">
    <property type="entry name" value="P-loop containing nucleotide triphosphate hydrolases"/>
    <property type="match status" value="2"/>
</dbReference>
<dbReference type="SMART" id="SM00490">
    <property type="entry name" value="HELICc"/>
    <property type="match status" value="1"/>
</dbReference>
<evidence type="ECO:0000256" key="1">
    <source>
        <dbReference type="ARBA" id="ARBA00022741"/>
    </source>
</evidence>
<accession>A0A1E7EVL7</accession>
<dbReference type="AlphaFoldDB" id="A0A1E7EVL7"/>
<evidence type="ECO:0000256" key="2">
    <source>
        <dbReference type="ARBA" id="ARBA00022801"/>
    </source>
</evidence>
<dbReference type="GO" id="GO:0009378">
    <property type="term" value="F:four-way junction helicase activity"/>
    <property type="evidence" value="ECO:0007669"/>
    <property type="project" value="TreeGrafter"/>
</dbReference>
<dbReference type="GO" id="GO:0005524">
    <property type="term" value="F:ATP binding"/>
    <property type="evidence" value="ECO:0007669"/>
    <property type="project" value="UniProtKB-KW"/>
</dbReference>
<feature type="domain" description="Helicase ATP-binding" evidence="6">
    <location>
        <begin position="31"/>
        <end position="210"/>
    </location>
</feature>
<feature type="region of interest" description="Disordered" evidence="5">
    <location>
        <begin position="424"/>
        <end position="451"/>
    </location>
</feature>
<evidence type="ECO:0000313" key="8">
    <source>
        <dbReference type="EMBL" id="OEU09864.1"/>
    </source>
</evidence>
<proteinExistence type="predicted"/>
<dbReference type="InterPro" id="IPR011545">
    <property type="entry name" value="DEAD/DEAH_box_helicase_dom"/>
</dbReference>
<dbReference type="GO" id="GO:0045003">
    <property type="term" value="P:double-strand break repair via synthesis-dependent strand annealing"/>
    <property type="evidence" value="ECO:0007669"/>
    <property type="project" value="TreeGrafter"/>
</dbReference>
<dbReference type="PANTHER" id="PTHR14025:SF20">
    <property type="entry name" value="FANCONI ANEMIA GROUP M PROTEIN"/>
    <property type="match status" value="1"/>
</dbReference>
<dbReference type="PROSITE" id="PS51192">
    <property type="entry name" value="HELICASE_ATP_BIND_1"/>
    <property type="match status" value="1"/>
</dbReference>
<protein>
    <submittedName>
        <fullName evidence="8">p-loop containing nucleoside triphosphate hydrolase protein</fullName>
    </submittedName>
</protein>
<dbReference type="PANTHER" id="PTHR14025">
    <property type="entry name" value="FANCONI ANEMIA GROUP M FANCM FAMILY MEMBER"/>
    <property type="match status" value="1"/>
</dbReference>
<dbReference type="GO" id="GO:0043138">
    <property type="term" value="F:3'-5' DNA helicase activity"/>
    <property type="evidence" value="ECO:0007669"/>
    <property type="project" value="TreeGrafter"/>
</dbReference>
<name>A0A1E7EVL7_9STRA</name>
<keyword evidence="3" id="KW-0347">Helicase</keyword>
<sequence length="556" mass="62285">MGPVAVDEETAATYIYPKHPDYPERQYQSEMTETALNYNTLVSLPTGLGKTHIAAVVMYNYYRWFAKGGGKIIFCAPTLPLVNQQLEACFRVVGIPGTDTAVMTGKMNAEKRKELWKTKRLFFCTPQTVQRDLMTADNEIDHETSRAFSKVVCLVLDEAHKASGDYAYTRVVELLENAAHAKFRIVGLSATPGATIKAIQGVVEALRSVKIEARTDTDDTVAPYLHTKRTEIVIVERNNYQREIERLISNILHPYLEKLREDHLLQTYGNATLTSYSIIKALETYKKNNANNLQGPLLATFFAVQQLIGIRNDCHQSLGVVKMKLLRLRQGPNRGILSKIVKSEEFETLVGKVIEATDGGGGGGIDPKLIKLSELLKLHFERENACGNSSRAIVFAQFRDNVKEIVDCLKRMEPLVKSRYFVGQNKGSNNTKKSKKKHATNDNNNNDNTTSAVPFLDERVAGMKQAEQHQAIKDFVNNRFNVLVCTSIGEEGLDIGNVDLIINYDVIRSPIRMIQRAGRTGRKRDGRVVSLISEGQEEQTHKSRLSAERTLVNALK</sequence>
<organism evidence="8 9">
    <name type="scientific">Fragilariopsis cylindrus CCMP1102</name>
    <dbReference type="NCBI Taxonomy" id="635003"/>
    <lineage>
        <taxon>Eukaryota</taxon>
        <taxon>Sar</taxon>
        <taxon>Stramenopiles</taxon>
        <taxon>Ochrophyta</taxon>
        <taxon>Bacillariophyta</taxon>
        <taxon>Bacillariophyceae</taxon>
        <taxon>Bacillariophycidae</taxon>
        <taxon>Bacillariales</taxon>
        <taxon>Bacillariaceae</taxon>
        <taxon>Fragilariopsis</taxon>
    </lineage>
</organism>
<dbReference type="SUPFAM" id="SSF52540">
    <property type="entry name" value="P-loop containing nucleoside triphosphate hydrolases"/>
    <property type="match status" value="1"/>
</dbReference>
<feature type="domain" description="Helicase C-terminal" evidence="7">
    <location>
        <begin position="371"/>
        <end position="556"/>
    </location>
</feature>
<evidence type="ECO:0000259" key="6">
    <source>
        <dbReference type="PROSITE" id="PS51192"/>
    </source>
</evidence>
<feature type="non-terminal residue" evidence="8">
    <location>
        <position position="556"/>
    </location>
</feature>
<dbReference type="Pfam" id="PF00271">
    <property type="entry name" value="Helicase_C"/>
    <property type="match status" value="1"/>
</dbReference>
<feature type="compositionally biased region" description="Low complexity" evidence="5">
    <location>
        <begin position="441"/>
        <end position="450"/>
    </location>
</feature>
<evidence type="ECO:0000256" key="5">
    <source>
        <dbReference type="SAM" id="MobiDB-lite"/>
    </source>
</evidence>
<evidence type="ECO:0000259" key="7">
    <source>
        <dbReference type="PROSITE" id="PS51194"/>
    </source>
</evidence>
<reference evidence="8 9" key="1">
    <citation type="submission" date="2016-09" db="EMBL/GenBank/DDBJ databases">
        <title>Extensive genetic diversity and differential bi-allelic expression allows diatom success in the polar Southern Ocean.</title>
        <authorList>
            <consortium name="DOE Joint Genome Institute"/>
            <person name="Mock T."/>
            <person name="Otillar R.P."/>
            <person name="Strauss J."/>
            <person name="Dupont C."/>
            <person name="Frickenhaus S."/>
            <person name="Maumus F."/>
            <person name="Mcmullan M."/>
            <person name="Sanges R."/>
            <person name="Schmutz J."/>
            <person name="Toseland A."/>
            <person name="Valas R."/>
            <person name="Veluchamy A."/>
            <person name="Ward B.J."/>
            <person name="Allen A."/>
            <person name="Barry K."/>
            <person name="Falciatore A."/>
            <person name="Ferrante M."/>
            <person name="Fortunato A.E."/>
            <person name="Gloeckner G."/>
            <person name="Gruber A."/>
            <person name="Hipkin R."/>
            <person name="Janech M."/>
            <person name="Kroth P."/>
            <person name="Leese F."/>
            <person name="Lindquist E."/>
            <person name="Lyon B.R."/>
            <person name="Martin J."/>
            <person name="Mayer C."/>
            <person name="Parker M."/>
            <person name="Quesneville H."/>
            <person name="Raymond J."/>
            <person name="Uhlig C."/>
            <person name="Valentin K.U."/>
            <person name="Worden A.Z."/>
            <person name="Armbrust E.V."/>
            <person name="Bowler C."/>
            <person name="Green B."/>
            <person name="Moulton V."/>
            <person name="Van Oosterhout C."/>
            <person name="Grigoriev I."/>
        </authorList>
    </citation>
    <scope>NUCLEOTIDE SEQUENCE [LARGE SCALE GENOMIC DNA]</scope>
    <source>
        <strain evidence="8 9">CCMP1102</strain>
    </source>
</reference>
<dbReference type="Pfam" id="PF00270">
    <property type="entry name" value="DEAD"/>
    <property type="match status" value="1"/>
</dbReference>
<dbReference type="OrthoDB" id="164902at2759"/>
<gene>
    <name evidence="8" type="ORF">FRACYDRAFT_194783</name>
</gene>
<dbReference type="InterPro" id="IPR027417">
    <property type="entry name" value="P-loop_NTPase"/>
</dbReference>
<dbReference type="PROSITE" id="PS51194">
    <property type="entry name" value="HELICASE_CTER"/>
    <property type="match status" value="1"/>
</dbReference>
<dbReference type="GO" id="GO:0000400">
    <property type="term" value="F:four-way junction DNA binding"/>
    <property type="evidence" value="ECO:0007669"/>
    <property type="project" value="TreeGrafter"/>
</dbReference>
<evidence type="ECO:0000256" key="4">
    <source>
        <dbReference type="ARBA" id="ARBA00022840"/>
    </source>
</evidence>
<dbReference type="InterPro" id="IPR014001">
    <property type="entry name" value="Helicase_ATP-bd"/>
</dbReference>
<evidence type="ECO:0000313" key="9">
    <source>
        <dbReference type="Proteomes" id="UP000095751"/>
    </source>
</evidence>
<keyword evidence="1" id="KW-0547">Nucleotide-binding</keyword>
<dbReference type="KEGG" id="fcy:FRACYDRAFT_194783"/>
<keyword evidence="2 8" id="KW-0378">Hydrolase</keyword>
<keyword evidence="9" id="KW-1185">Reference proteome</keyword>
<dbReference type="GO" id="GO:0036297">
    <property type="term" value="P:interstrand cross-link repair"/>
    <property type="evidence" value="ECO:0007669"/>
    <property type="project" value="TreeGrafter"/>
</dbReference>
<dbReference type="Proteomes" id="UP000095751">
    <property type="component" value="Unassembled WGS sequence"/>
</dbReference>
<dbReference type="EMBL" id="KV784374">
    <property type="protein sequence ID" value="OEU09864.1"/>
    <property type="molecule type" value="Genomic_DNA"/>
</dbReference>
<dbReference type="GO" id="GO:0016787">
    <property type="term" value="F:hydrolase activity"/>
    <property type="evidence" value="ECO:0007669"/>
    <property type="project" value="UniProtKB-KW"/>
</dbReference>
<dbReference type="InterPro" id="IPR001650">
    <property type="entry name" value="Helicase_C-like"/>
</dbReference>